<evidence type="ECO:0000256" key="1">
    <source>
        <dbReference type="SAM" id="MobiDB-lite"/>
    </source>
</evidence>
<evidence type="ECO:0000313" key="4">
    <source>
        <dbReference type="EMBL" id="XDS44517.1"/>
    </source>
</evidence>
<dbReference type="EMBL" id="CP129674">
    <property type="protein sequence ID" value="XDS44517.1"/>
    <property type="molecule type" value="Genomic_DNA"/>
</dbReference>
<feature type="compositionally biased region" description="Low complexity" evidence="1">
    <location>
        <begin position="74"/>
        <end position="108"/>
    </location>
</feature>
<dbReference type="Gene3D" id="1.10.530.10">
    <property type="match status" value="1"/>
</dbReference>
<feature type="region of interest" description="Disordered" evidence="1">
    <location>
        <begin position="1"/>
        <end position="25"/>
    </location>
</feature>
<dbReference type="InterPro" id="IPR023346">
    <property type="entry name" value="Lysozyme-like_dom_sf"/>
</dbReference>
<proteinExistence type="predicted"/>
<dbReference type="AlphaFoldDB" id="A0AB39U6F0"/>
<feature type="compositionally biased region" description="Polar residues" evidence="1">
    <location>
        <begin position="14"/>
        <end position="23"/>
    </location>
</feature>
<gene>
    <name evidence="4" type="ORF">QN215_09725</name>
</gene>
<accession>A0AB39U6F0</accession>
<evidence type="ECO:0000259" key="3">
    <source>
        <dbReference type="Pfam" id="PF13406"/>
    </source>
</evidence>
<dbReference type="InterPro" id="IPR031304">
    <property type="entry name" value="SLT_2"/>
</dbReference>
<feature type="region of interest" description="Disordered" evidence="1">
    <location>
        <begin position="74"/>
        <end position="115"/>
    </location>
</feature>
<keyword evidence="2" id="KW-0472">Membrane</keyword>
<dbReference type="InterPro" id="IPR043426">
    <property type="entry name" value="MltB-like"/>
</dbReference>
<feature type="domain" description="Transglycosylase SLT" evidence="3">
    <location>
        <begin position="223"/>
        <end position="284"/>
    </location>
</feature>
<dbReference type="RefSeq" id="WP_369344093.1">
    <property type="nucleotide sequence ID" value="NZ_CP129674.1"/>
</dbReference>
<feature type="compositionally biased region" description="Pro residues" evidence="1">
    <location>
        <begin position="1"/>
        <end position="12"/>
    </location>
</feature>
<sequence>MTDPQNPFPLFPSTPETNASEYTPDNARHTSAAIPWRRLAWPTTMSVLGLLGIAALLAALFAATYAPENDESQASAAGHASSSATLATDTEATTTAPTSAAPSASGTANVTANGGEQENIPIAKLADKEWVTKIAKSSGIPERALQAYAGASIAVSRTHPSCGLGWNTLAAIGQVETEHGSTNNATLHADGTVAPSIIGVALDGNGNNRTPDTDRGEIDGDTTWDRAVGPMQFIPATWKSAAQDGNRDGKQDINQIDDAALAAGLYLCKTGGNLTQSKNWISAISAYNPSVDYNHRVAEAAQHYATINVD</sequence>
<dbReference type="GO" id="GO:0008933">
    <property type="term" value="F:peptidoglycan lytic transglycosylase activity"/>
    <property type="evidence" value="ECO:0007669"/>
    <property type="project" value="TreeGrafter"/>
</dbReference>
<dbReference type="KEGG" id="baqk:QN215_09725"/>
<dbReference type="PANTHER" id="PTHR30163">
    <property type="entry name" value="MEMBRANE-BOUND LYTIC MUREIN TRANSGLYCOSYLASE B"/>
    <property type="match status" value="1"/>
</dbReference>
<feature type="transmembrane region" description="Helical" evidence="2">
    <location>
        <begin position="47"/>
        <end position="66"/>
    </location>
</feature>
<dbReference type="Pfam" id="PF13406">
    <property type="entry name" value="SLT_2"/>
    <property type="match status" value="1"/>
</dbReference>
<name>A0AB39U6F0_9BIFI</name>
<keyword evidence="2" id="KW-0812">Transmembrane</keyword>
<dbReference type="CDD" id="cd13399">
    <property type="entry name" value="Slt35-like"/>
    <property type="match status" value="1"/>
</dbReference>
<keyword evidence="2" id="KW-1133">Transmembrane helix</keyword>
<dbReference type="GO" id="GO:0009253">
    <property type="term" value="P:peptidoglycan catabolic process"/>
    <property type="evidence" value="ECO:0007669"/>
    <property type="project" value="TreeGrafter"/>
</dbReference>
<dbReference type="PANTHER" id="PTHR30163:SF8">
    <property type="entry name" value="LYTIC MUREIN TRANSGLYCOSYLASE"/>
    <property type="match status" value="1"/>
</dbReference>
<organism evidence="4">
    <name type="scientific">Bifidobacterium aquikefiricola</name>
    <dbReference type="NCBI Taxonomy" id="3059038"/>
    <lineage>
        <taxon>Bacteria</taxon>
        <taxon>Bacillati</taxon>
        <taxon>Actinomycetota</taxon>
        <taxon>Actinomycetes</taxon>
        <taxon>Bifidobacteriales</taxon>
        <taxon>Bifidobacteriaceae</taxon>
        <taxon>Bifidobacterium</taxon>
    </lineage>
</organism>
<reference evidence="4" key="1">
    <citation type="submission" date="2023-07" db="EMBL/GenBank/DDBJ databases">
        <title>Bifidobacterium aquikefiriaerophilum sp. nov. and Bifidobacterium eccum sp. nov., isolated from water kefir.</title>
        <authorList>
            <person name="Breselge S."/>
            <person name="Bellassi P."/>
            <person name="Barcenilla C."/>
            <person name="Alvarez-Ordonez A."/>
            <person name="Morelli L."/>
            <person name="Cotter P.D."/>
        </authorList>
    </citation>
    <scope>NUCLEOTIDE SEQUENCE</scope>
    <source>
        <strain evidence="4">WK041_4_12</strain>
    </source>
</reference>
<dbReference type="SUPFAM" id="SSF53955">
    <property type="entry name" value="Lysozyme-like"/>
    <property type="match status" value="1"/>
</dbReference>
<evidence type="ECO:0000256" key="2">
    <source>
        <dbReference type="SAM" id="Phobius"/>
    </source>
</evidence>
<protein>
    <submittedName>
        <fullName evidence="4">Lytic transglycosylase domain-containing protein</fullName>
    </submittedName>
</protein>